<evidence type="ECO:0000259" key="1">
    <source>
        <dbReference type="Pfam" id="PF05368"/>
    </source>
</evidence>
<dbReference type="RefSeq" id="WP_142453927.1">
    <property type="nucleotide sequence ID" value="NZ_FXTP01000005.1"/>
</dbReference>
<proteinExistence type="predicted"/>
<protein>
    <submittedName>
        <fullName evidence="2">NAD(P)H dehydrogenase (Quinone)</fullName>
    </submittedName>
</protein>
<evidence type="ECO:0000313" key="2">
    <source>
        <dbReference type="EMBL" id="SMO58079.1"/>
    </source>
</evidence>
<dbReference type="Pfam" id="PF05368">
    <property type="entry name" value="NmrA"/>
    <property type="match status" value="1"/>
</dbReference>
<dbReference type="EMBL" id="FXTP01000005">
    <property type="protein sequence ID" value="SMO58079.1"/>
    <property type="molecule type" value="Genomic_DNA"/>
</dbReference>
<dbReference type="AlphaFoldDB" id="A0A521CF81"/>
<dbReference type="CDD" id="cd05269">
    <property type="entry name" value="TMR_SDR_a"/>
    <property type="match status" value="1"/>
</dbReference>
<dbReference type="PANTHER" id="PTHR47129">
    <property type="entry name" value="QUINONE OXIDOREDUCTASE 2"/>
    <property type="match status" value="1"/>
</dbReference>
<dbReference type="SUPFAM" id="SSF51735">
    <property type="entry name" value="NAD(P)-binding Rossmann-fold domains"/>
    <property type="match status" value="1"/>
</dbReference>
<dbReference type="InterPro" id="IPR036291">
    <property type="entry name" value="NAD(P)-bd_dom_sf"/>
</dbReference>
<dbReference type="PANTHER" id="PTHR47129:SF1">
    <property type="entry name" value="NMRA-LIKE DOMAIN-CONTAINING PROTEIN"/>
    <property type="match status" value="1"/>
</dbReference>
<keyword evidence="3" id="KW-1185">Reference proteome</keyword>
<sequence>MILVTGANGELGSQTINYLLEKDPDANIAGLVRSEQKGTELKAKGIELRIGDYTDYASIENAMQGVDTLLLISSSTLDGRVKQHENVVEAAKDANVNHIFYTSIIKADKKLSPLSPDHASTEKLIKQSGIPYTIYRNTFYMEFLPLFLGDALKTGQWVFPSSGKPINLALRSEMAEALANGLQDKDQHKNKTYEITSGKSYTLAEIADMLSKAAGKKVSYSDISVPYFAEALQGLKITEEQAAMSLMTAETFSDGALDFSFDHLEKLLGRTPTDMQSFIDKMTTR</sequence>
<dbReference type="OrthoDB" id="9780595at2"/>
<dbReference type="Proteomes" id="UP000317557">
    <property type="component" value="Unassembled WGS sequence"/>
</dbReference>
<reference evidence="2 3" key="1">
    <citation type="submission" date="2017-05" db="EMBL/GenBank/DDBJ databases">
        <authorList>
            <person name="Varghese N."/>
            <person name="Submissions S."/>
        </authorList>
    </citation>
    <scope>NUCLEOTIDE SEQUENCE [LARGE SCALE GENOMIC DNA]</scope>
    <source>
        <strain evidence="2 3">DSM 21985</strain>
    </source>
</reference>
<organism evidence="2 3">
    <name type="scientific">Gracilimonas mengyeensis</name>
    <dbReference type="NCBI Taxonomy" id="1302730"/>
    <lineage>
        <taxon>Bacteria</taxon>
        <taxon>Pseudomonadati</taxon>
        <taxon>Balneolota</taxon>
        <taxon>Balneolia</taxon>
        <taxon>Balneolales</taxon>
        <taxon>Balneolaceae</taxon>
        <taxon>Gracilimonas</taxon>
    </lineage>
</organism>
<dbReference type="InterPro" id="IPR008030">
    <property type="entry name" value="NmrA-like"/>
</dbReference>
<evidence type="ECO:0000313" key="3">
    <source>
        <dbReference type="Proteomes" id="UP000317557"/>
    </source>
</evidence>
<gene>
    <name evidence="2" type="ORF">SAMN06265219_10599</name>
</gene>
<dbReference type="Gene3D" id="3.40.50.720">
    <property type="entry name" value="NAD(P)-binding Rossmann-like Domain"/>
    <property type="match status" value="1"/>
</dbReference>
<feature type="domain" description="NmrA-like" evidence="1">
    <location>
        <begin position="2"/>
        <end position="278"/>
    </location>
</feature>
<dbReference type="InterPro" id="IPR052718">
    <property type="entry name" value="NmrA-type_oxidoreductase"/>
</dbReference>
<dbReference type="Gene3D" id="3.90.25.10">
    <property type="entry name" value="UDP-galactose 4-epimerase, domain 1"/>
    <property type="match status" value="1"/>
</dbReference>
<accession>A0A521CF81</accession>
<name>A0A521CF81_9BACT</name>